<comment type="caution">
    <text evidence="1">The sequence shown here is derived from an EMBL/GenBank/DDBJ whole genome shotgun (WGS) entry which is preliminary data.</text>
</comment>
<name>A0ABQ9WD05_SAGOE</name>
<dbReference type="EMBL" id="JASSZA010000001">
    <property type="protein sequence ID" value="KAK2118929.1"/>
    <property type="molecule type" value="Genomic_DNA"/>
</dbReference>
<dbReference type="Proteomes" id="UP001266305">
    <property type="component" value="Unassembled WGS sequence"/>
</dbReference>
<dbReference type="InterPro" id="IPR039671">
    <property type="entry name" value="THEMIS"/>
</dbReference>
<dbReference type="PANTHER" id="PTHR15215">
    <property type="entry name" value="CABIT DOMAIN-CONTAINING PROTEIN"/>
    <property type="match status" value="1"/>
</dbReference>
<evidence type="ECO:0000313" key="1">
    <source>
        <dbReference type="EMBL" id="KAK2118929.1"/>
    </source>
</evidence>
<evidence type="ECO:0000313" key="2">
    <source>
        <dbReference type="Proteomes" id="UP001266305"/>
    </source>
</evidence>
<accession>A0ABQ9WD05</accession>
<dbReference type="PANTHER" id="PTHR15215:SF2">
    <property type="entry name" value="PROTEIN THEMIS2"/>
    <property type="match status" value="1"/>
</dbReference>
<protein>
    <submittedName>
        <fullName evidence="1">Uncharacterized protein</fullName>
    </submittedName>
</protein>
<keyword evidence="2" id="KW-1185">Reference proteome</keyword>
<sequence>MTLHWAPWARPGRSTSSLSPTARDVNLGFFSLSPSESFVATPRVASLAGMHPGSHRLWGTPLATAISCPGRPLKPGSPWAPCSPCLRPGPTKVVRLGHRCKASGLSSRSAPWAEEDVAPFGNLQDLQGQEEGAFQGQDLTQQQRATGTMEPMPLEDFMRTLDLASIPHMLRISSQSYYSSSIYAIRGKECWLCKGDLIEITQVHLQYVIYENPKITIVVRTINPNFQGHFISLKTSQSYEILEELVFDTDRSSKEQLPINIMSTCKIVTEGRVVMMTRSSFLRLRCSTTIPPVPAVSWSRRALQKLKDQLFTCPILSWDHVTPRPKYEIIAIVHTHRTVVKIPSNLKVDVEDVTASSQHIHFVQLLLLYAYLVMLVSPENTNLNYLICDVRVILNNLRRNFMIEKRFLNLYRNINGTREYKENNPQA</sequence>
<proteinExistence type="predicted"/>
<reference evidence="1 2" key="1">
    <citation type="submission" date="2023-05" db="EMBL/GenBank/DDBJ databases">
        <title>B98-5 Cell Line De Novo Hybrid Assembly: An Optical Mapping Approach.</title>
        <authorList>
            <person name="Kananen K."/>
            <person name="Auerbach J.A."/>
            <person name="Kautto E."/>
            <person name="Blachly J.S."/>
        </authorList>
    </citation>
    <scope>NUCLEOTIDE SEQUENCE [LARGE SCALE GENOMIC DNA]</scope>
    <source>
        <strain evidence="1">B95-8</strain>
        <tissue evidence="1">Cell line</tissue>
    </source>
</reference>
<gene>
    <name evidence="1" type="ORF">P7K49_000315</name>
</gene>
<organism evidence="1 2">
    <name type="scientific">Saguinus oedipus</name>
    <name type="common">Cotton-top tamarin</name>
    <name type="synonym">Oedipomidas oedipus</name>
    <dbReference type="NCBI Taxonomy" id="9490"/>
    <lineage>
        <taxon>Eukaryota</taxon>
        <taxon>Metazoa</taxon>
        <taxon>Chordata</taxon>
        <taxon>Craniata</taxon>
        <taxon>Vertebrata</taxon>
        <taxon>Euteleostomi</taxon>
        <taxon>Mammalia</taxon>
        <taxon>Eutheria</taxon>
        <taxon>Euarchontoglires</taxon>
        <taxon>Primates</taxon>
        <taxon>Haplorrhini</taxon>
        <taxon>Platyrrhini</taxon>
        <taxon>Cebidae</taxon>
        <taxon>Callitrichinae</taxon>
        <taxon>Saguinus</taxon>
    </lineage>
</organism>